<feature type="region of interest" description="Disordered" evidence="3">
    <location>
        <begin position="209"/>
        <end position="247"/>
    </location>
</feature>
<dbReference type="AlphaFoldDB" id="A0A6A4SNG6"/>
<sequence>MEKQAPLKGKFSIFGSRTAGRPIRCVGVDDGGRYGLSKADFMEKVQQSNEACQRGDFQAAVHLYSEALQADPQNCILYSNRSAALLKMGQHQAALDDAEKACELNPKWPKHRRLIVLTLMLLELQEILIDVGIIESKGYGVLPTLPKPSFGSVGVEQVNRTYGKPINLYVFVKSLEHGSAMCTPTSTIDGEKSVFDNGKKPADIFSFWQQQQQQQQQQTTTSANQTERRKEKEIKEKKKRRRRSVFRPLGNGIWNTVRGTRLPFGQRLRRPGRSLRVQETAHWTQSPSTLRSTDAVGLTYMDDSEKFTNTFSP</sequence>
<feature type="compositionally biased region" description="Basic and acidic residues" evidence="3">
    <location>
        <begin position="226"/>
        <end position="236"/>
    </location>
</feature>
<name>A0A6A4SNG6_SCOMX</name>
<dbReference type="GO" id="GO:0051879">
    <property type="term" value="F:Hsp90 protein binding"/>
    <property type="evidence" value="ECO:0007669"/>
    <property type="project" value="TreeGrafter"/>
</dbReference>
<dbReference type="PANTHER" id="PTHR22904">
    <property type="entry name" value="TPR REPEAT CONTAINING PROTEIN"/>
    <property type="match status" value="1"/>
</dbReference>
<protein>
    <submittedName>
        <fullName evidence="4">Uncharacterized protein</fullName>
    </submittedName>
</protein>
<organism evidence="4 5">
    <name type="scientific">Scophthalmus maximus</name>
    <name type="common">Turbot</name>
    <name type="synonym">Psetta maxima</name>
    <dbReference type="NCBI Taxonomy" id="52904"/>
    <lineage>
        <taxon>Eukaryota</taxon>
        <taxon>Metazoa</taxon>
        <taxon>Chordata</taxon>
        <taxon>Craniata</taxon>
        <taxon>Vertebrata</taxon>
        <taxon>Euteleostomi</taxon>
        <taxon>Actinopterygii</taxon>
        <taxon>Neopterygii</taxon>
        <taxon>Teleostei</taxon>
        <taxon>Neoteleostei</taxon>
        <taxon>Acanthomorphata</taxon>
        <taxon>Carangaria</taxon>
        <taxon>Pleuronectiformes</taxon>
        <taxon>Pleuronectoidei</taxon>
        <taxon>Scophthalmidae</taxon>
        <taxon>Scophthalmus</taxon>
    </lineage>
</organism>
<dbReference type="PANTHER" id="PTHR22904:SF523">
    <property type="entry name" value="STRESS-INDUCED-PHOSPHOPROTEIN 1"/>
    <property type="match status" value="1"/>
</dbReference>
<proteinExistence type="predicted"/>
<dbReference type="EMBL" id="VEVO01000012">
    <property type="protein sequence ID" value="KAF0033460.1"/>
    <property type="molecule type" value="Genomic_DNA"/>
</dbReference>
<dbReference type="InterPro" id="IPR011990">
    <property type="entry name" value="TPR-like_helical_dom_sf"/>
</dbReference>
<keyword evidence="1" id="KW-0677">Repeat</keyword>
<evidence type="ECO:0000256" key="2">
    <source>
        <dbReference type="ARBA" id="ARBA00022803"/>
    </source>
</evidence>
<dbReference type="SMART" id="SM00028">
    <property type="entry name" value="TPR"/>
    <property type="match status" value="2"/>
</dbReference>
<gene>
    <name evidence="4" type="ORF">F2P81_013526</name>
</gene>
<feature type="compositionally biased region" description="Low complexity" evidence="3">
    <location>
        <begin position="209"/>
        <end position="221"/>
    </location>
</feature>
<dbReference type="Gene3D" id="1.25.40.10">
    <property type="entry name" value="Tetratricopeptide repeat domain"/>
    <property type="match status" value="1"/>
</dbReference>
<dbReference type="Proteomes" id="UP000438429">
    <property type="component" value="Unassembled WGS sequence"/>
</dbReference>
<comment type="caution">
    <text evidence="4">The sequence shown here is derived from an EMBL/GenBank/DDBJ whole genome shotgun (WGS) entry which is preliminary data.</text>
</comment>
<keyword evidence="2" id="KW-0802">TPR repeat</keyword>
<evidence type="ECO:0000256" key="1">
    <source>
        <dbReference type="ARBA" id="ARBA00022737"/>
    </source>
</evidence>
<dbReference type="InterPro" id="IPR019734">
    <property type="entry name" value="TPR_rpt"/>
</dbReference>
<evidence type="ECO:0000256" key="3">
    <source>
        <dbReference type="SAM" id="MobiDB-lite"/>
    </source>
</evidence>
<dbReference type="SUPFAM" id="SSF48452">
    <property type="entry name" value="TPR-like"/>
    <property type="match status" value="1"/>
</dbReference>
<evidence type="ECO:0000313" key="4">
    <source>
        <dbReference type="EMBL" id="KAF0033460.1"/>
    </source>
</evidence>
<evidence type="ECO:0000313" key="5">
    <source>
        <dbReference type="Proteomes" id="UP000438429"/>
    </source>
</evidence>
<reference evidence="4 5" key="1">
    <citation type="submission" date="2019-06" db="EMBL/GenBank/DDBJ databases">
        <title>Draft genomes of female and male turbot (Scophthalmus maximus).</title>
        <authorList>
            <person name="Xu H."/>
            <person name="Xu X.-W."/>
            <person name="Shao C."/>
            <person name="Chen S."/>
        </authorList>
    </citation>
    <scope>NUCLEOTIDE SEQUENCE [LARGE SCALE GENOMIC DNA]</scope>
    <source>
        <strain evidence="4">Ysfricsl-2016a</strain>
        <tissue evidence="4">Blood</tissue>
    </source>
</reference>
<accession>A0A6A4SNG6</accession>